<dbReference type="PANTHER" id="PTHR42852">
    <property type="entry name" value="THIOL:DISULFIDE INTERCHANGE PROTEIN DSBE"/>
    <property type="match status" value="1"/>
</dbReference>
<dbReference type="GO" id="GO:0016491">
    <property type="term" value="F:oxidoreductase activity"/>
    <property type="evidence" value="ECO:0007669"/>
    <property type="project" value="InterPro"/>
</dbReference>
<dbReference type="InterPro" id="IPR036249">
    <property type="entry name" value="Thioredoxin-like_sf"/>
</dbReference>
<feature type="domain" description="Thioredoxin" evidence="1">
    <location>
        <begin position="1"/>
        <end position="146"/>
    </location>
</feature>
<dbReference type="Pfam" id="PF08534">
    <property type="entry name" value="Redoxin"/>
    <property type="match status" value="1"/>
</dbReference>
<dbReference type="InterPro" id="IPR013766">
    <property type="entry name" value="Thioredoxin_domain"/>
</dbReference>
<name>A0A165GRV7_9BACL</name>
<dbReference type="OrthoDB" id="9811352at2"/>
<gene>
    <name evidence="2" type="ORF">AV656_12665</name>
</gene>
<protein>
    <submittedName>
        <fullName evidence="2">Thiol-disulfide oxidoreductase</fullName>
    </submittedName>
</protein>
<dbReference type="EMBL" id="LQNT01000011">
    <property type="protein sequence ID" value="KZE37415.1"/>
    <property type="molecule type" value="Genomic_DNA"/>
</dbReference>
<dbReference type="InterPro" id="IPR013740">
    <property type="entry name" value="Redoxin"/>
</dbReference>
<dbReference type="PANTHER" id="PTHR42852:SF12">
    <property type="entry name" value="THIOL-DISULFIDE OXIDOREDUCTASE YKUV"/>
    <property type="match status" value="1"/>
</dbReference>
<sequence length="146" mass="16739">MKLHEPMPELSGATDWLNGETTKAELVGEKPTLIHFWAVSCNICKETMPEVNELRDKYKDDLNVVAVHMPLTGADNDMDKVRETADQYGLTQPVFVDSEYKLTDAFENELAPAYYVFDREGQLRHYQAGRTGLDMVEDRIERVIEQ</sequence>
<evidence type="ECO:0000313" key="2">
    <source>
        <dbReference type="EMBL" id="KZE37415.1"/>
    </source>
</evidence>
<dbReference type="AlphaFoldDB" id="A0A165GRV7"/>
<dbReference type="SUPFAM" id="SSF52833">
    <property type="entry name" value="Thioredoxin-like"/>
    <property type="match status" value="1"/>
</dbReference>
<proteinExistence type="predicted"/>
<evidence type="ECO:0000259" key="1">
    <source>
        <dbReference type="PROSITE" id="PS51352"/>
    </source>
</evidence>
<dbReference type="PROSITE" id="PS51352">
    <property type="entry name" value="THIOREDOXIN_2"/>
    <property type="match status" value="1"/>
</dbReference>
<reference evidence="2 3" key="1">
    <citation type="submission" date="2016-01" db="EMBL/GenBank/DDBJ databases">
        <title>Whole genome sequencing of Bhargavaea cecembensis T14.</title>
        <authorList>
            <person name="Hong K.W."/>
        </authorList>
    </citation>
    <scope>NUCLEOTIDE SEQUENCE [LARGE SCALE GENOMIC DNA]</scope>
    <source>
        <strain evidence="2 3">T14</strain>
    </source>
</reference>
<organism evidence="2 3">
    <name type="scientific">Bhargavaea cecembensis</name>
    <dbReference type="NCBI Taxonomy" id="394098"/>
    <lineage>
        <taxon>Bacteria</taxon>
        <taxon>Bacillati</taxon>
        <taxon>Bacillota</taxon>
        <taxon>Bacilli</taxon>
        <taxon>Bacillales</taxon>
        <taxon>Caryophanaceae</taxon>
        <taxon>Bhargavaea</taxon>
    </lineage>
</organism>
<dbReference type="RefSeq" id="WP_063182639.1">
    <property type="nucleotide sequence ID" value="NZ_LQNT01000011.1"/>
</dbReference>
<evidence type="ECO:0000313" key="3">
    <source>
        <dbReference type="Proteomes" id="UP000076490"/>
    </source>
</evidence>
<comment type="caution">
    <text evidence="2">The sequence shown here is derived from an EMBL/GenBank/DDBJ whole genome shotgun (WGS) entry which is preliminary data.</text>
</comment>
<accession>A0A165GRV7</accession>
<dbReference type="InterPro" id="IPR050553">
    <property type="entry name" value="Thioredoxin_ResA/DsbE_sf"/>
</dbReference>
<dbReference type="Gene3D" id="3.40.30.10">
    <property type="entry name" value="Glutaredoxin"/>
    <property type="match status" value="1"/>
</dbReference>
<dbReference type="Proteomes" id="UP000076490">
    <property type="component" value="Unassembled WGS sequence"/>
</dbReference>